<protein>
    <recommendedName>
        <fullName evidence="10">TonB-dependent receptor plug domain-containing protein</fullName>
    </recommendedName>
</protein>
<keyword evidence="7 8" id="KW-0998">Cell outer membrane</keyword>
<evidence type="ECO:0000313" key="11">
    <source>
        <dbReference type="EMBL" id="OLA38722.1"/>
    </source>
</evidence>
<evidence type="ECO:0000313" key="12">
    <source>
        <dbReference type="Proteomes" id="UP000186777"/>
    </source>
</evidence>
<dbReference type="GO" id="GO:0015344">
    <property type="term" value="F:siderophore uptake transmembrane transporter activity"/>
    <property type="evidence" value="ECO:0007669"/>
    <property type="project" value="TreeGrafter"/>
</dbReference>
<keyword evidence="2 8" id="KW-0813">Transport</keyword>
<reference evidence="11 12" key="1">
    <citation type="journal article" date="2016" name="Nat. Biotechnol.">
        <title>Measurement of bacterial replication rates in microbial communities.</title>
        <authorList>
            <person name="Brown C.T."/>
            <person name="Olm M.R."/>
            <person name="Thomas B.C."/>
            <person name="Banfield J.F."/>
        </authorList>
    </citation>
    <scope>NUCLEOTIDE SEQUENCE [LARGE SCALE GENOMIC DNA]</scope>
    <source>
        <strain evidence="11">46_33</strain>
    </source>
</reference>
<organism evidence="11 12">
    <name type="scientific">Phascolarctobacterium succinatutens</name>
    <dbReference type="NCBI Taxonomy" id="626940"/>
    <lineage>
        <taxon>Bacteria</taxon>
        <taxon>Bacillati</taxon>
        <taxon>Bacillota</taxon>
        <taxon>Negativicutes</taxon>
        <taxon>Acidaminococcales</taxon>
        <taxon>Acidaminococcaceae</taxon>
        <taxon>Phascolarctobacterium</taxon>
    </lineage>
</organism>
<feature type="domain" description="TonB-dependent receptor plug" evidence="10">
    <location>
        <begin position="22"/>
        <end position="124"/>
    </location>
</feature>
<dbReference type="Pfam" id="PF07715">
    <property type="entry name" value="Plug"/>
    <property type="match status" value="1"/>
</dbReference>
<dbReference type="EMBL" id="MNTG01000010">
    <property type="protein sequence ID" value="OLA38722.1"/>
    <property type="molecule type" value="Genomic_DNA"/>
</dbReference>
<dbReference type="Gene3D" id="2.40.170.20">
    <property type="entry name" value="TonB-dependent receptor, beta-barrel domain"/>
    <property type="match status" value="2"/>
</dbReference>
<evidence type="ECO:0000256" key="4">
    <source>
        <dbReference type="ARBA" id="ARBA00022692"/>
    </source>
</evidence>
<dbReference type="GO" id="GO:0009279">
    <property type="term" value="C:cell outer membrane"/>
    <property type="evidence" value="ECO:0007669"/>
    <property type="project" value="UniProtKB-SubCell"/>
</dbReference>
<keyword evidence="6 8" id="KW-0472">Membrane</keyword>
<dbReference type="InterPro" id="IPR039426">
    <property type="entry name" value="TonB-dep_rcpt-like"/>
</dbReference>
<dbReference type="PROSITE" id="PS52016">
    <property type="entry name" value="TONB_DEPENDENT_REC_3"/>
    <property type="match status" value="1"/>
</dbReference>
<comment type="subcellular location">
    <subcellularLocation>
        <location evidence="1 8">Cell outer membrane</location>
        <topology evidence="1 8">Multi-pass membrane protein</topology>
    </subcellularLocation>
</comment>
<evidence type="ECO:0000256" key="3">
    <source>
        <dbReference type="ARBA" id="ARBA00022452"/>
    </source>
</evidence>
<dbReference type="STRING" id="626940.BHW43_03055"/>
<sequence length="891" mass="101944">MDFSLDAMTVEAKRPDWESKLSPGTVNIVRPDEFKGEQKSLPDLLLTVPGVHVREVNGKGQYTTVTMRGSTAAQVGIFIDGVLANLGGDTAVDLSTIPVKNVERIEVYRGYIPSRFGGTFMGGVINIVTKKPETTDVSLEVGKSSYGGKRGSMEITAPLGDGSLMVGTNYESSDGDFKYKNYAAERYLPYGEQQIAGQQKVIDNFNNETIDYMSKGAVINLQQEQIDYYKANNDAWLGFVRSDSLKDAIYDNRYEYAKKDVGNSNLYLIEQQVVDRGLKDEYLKRGYDDSDWHEALQYDWIGSSFGEGVLTPEIKEEILKEYGDKVVQNNIDKWTNDADPDKNKNQAGRKESLEKLKQKQKEAENATRYRKYNDYEKTSTIVKWQNKNWVIKGTYDTLDRHMPDSVWLGDVNAAVYNNGVDLSDRYYYDSRRQKQNSASLMLQNRQEVGKLEWGWMLDYMYQNKKYRAEHINTAYPNSEWDMQNQPLREWSRYKSNKYTAQIDGGYKLNDNNMLDFLINYSKEGLDIDGSNMAKILGGQASQNFLSAQIRNRYEQELFNVQLQDSITLDKEGTWIFTPSVRYNQSKITGFSDGKRFTDGQASWIHPKDSQTKGKATWQLALKKEVNENLTLRMTGGTYYRLLNMAEIAGDGAGILPAPRNHNGEGAMFPVPEEGKQFDISAIMNNKLLGADNSTTLTYYWRDSTNMLQLERAGKDYWSYFNDNKGKSHGIELQSSFKWNKFDLDLQVTYLNTSAYNKHTATQFGEYAPVWPTYQPEWEGNIRLTYRPSEKFSLFAEGHYTDEYFTYYNKATSGKLSPYLSGKPVCSLFVMNSGLKWMPKKNWQLTFGCNDILNKGPKSKIRSDAAFMVPGYINPEFPIQGRTYYVTARYQF</sequence>
<feature type="region of interest" description="Disordered" evidence="9">
    <location>
        <begin position="332"/>
        <end position="365"/>
    </location>
</feature>
<evidence type="ECO:0000256" key="5">
    <source>
        <dbReference type="ARBA" id="ARBA00022729"/>
    </source>
</evidence>
<evidence type="ECO:0000256" key="6">
    <source>
        <dbReference type="ARBA" id="ARBA00023136"/>
    </source>
</evidence>
<feature type="compositionally biased region" description="Basic and acidic residues" evidence="9">
    <location>
        <begin position="334"/>
        <end position="365"/>
    </location>
</feature>
<evidence type="ECO:0000259" key="10">
    <source>
        <dbReference type="Pfam" id="PF07715"/>
    </source>
</evidence>
<comment type="similarity">
    <text evidence="8">Belongs to the TonB-dependent receptor family.</text>
</comment>
<proteinExistence type="inferred from homology"/>
<dbReference type="InterPro" id="IPR036942">
    <property type="entry name" value="Beta-barrel_TonB_sf"/>
</dbReference>
<dbReference type="Proteomes" id="UP000186777">
    <property type="component" value="Unassembled WGS sequence"/>
</dbReference>
<name>A0A1Q6R8N4_9FIRM</name>
<dbReference type="PANTHER" id="PTHR30069">
    <property type="entry name" value="TONB-DEPENDENT OUTER MEMBRANE RECEPTOR"/>
    <property type="match status" value="1"/>
</dbReference>
<keyword evidence="5" id="KW-0732">Signal</keyword>
<dbReference type="SUPFAM" id="SSF56935">
    <property type="entry name" value="Porins"/>
    <property type="match status" value="1"/>
</dbReference>
<evidence type="ECO:0000256" key="2">
    <source>
        <dbReference type="ARBA" id="ARBA00022448"/>
    </source>
</evidence>
<dbReference type="GO" id="GO:0044718">
    <property type="term" value="P:siderophore transmembrane transport"/>
    <property type="evidence" value="ECO:0007669"/>
    <property type="project" value="TreeGrafter"/>
</dbReference>
<evidence type="ECO:0000256" key="7">
    <source>
        <dbReference type="ARBA" id="ARBA00023237"/>
    </source>
</evidence>
<evidence type="ECO:0000256" key="9">
    <source>
        <dbReference type="SAM" id="MobiDB-lite"/>
    </source>
</evidence>
<evidence type="ECO:0000256" key="8">
    <source>
        <dbReference type="PROSITE-ProRule" id="PRU01360"/>
    </source>
</evidence>
<comment type="caution">
    <text evidence="11">The sequence shown here is derived from an EMBL/GenBank/DDBJ whole genome shotgun (WGS) entry which is preliminary data.</text>
</comment>
<dbReference type="InterPro" id="IPR012910">
    <property type="entry name" value="Plug_dom"/>
</dbReference>
<keyword evidence="3 8" id="KW-1134">Transmembrane beta strand</keyword>
<dbReference type="PANTHER" id="PTHR30069:SF29">
    <property type="entry name" value="HEMOGLOBIN AND HEMOGLOBIN-HAPTOGLOBIN-BINDING PROTEIN 1-RELATED"/>
    <property type="match status" value="1"/>
</dbReference>
<gene>
    <name evidence="11" type="ORF">BHW43_03055</name>
</gene>
<evidence type="ECO:0000256" key="1">
    <source>
        <dbReference type="ARBA" id="ARBA00004571"/>
    </source>
</evidence>
<keyword evidence="4 8" id="KW-0812">Transmembrane</keyword>
<dbReference type="AlphaFoldDB" id="A0A1Q6R8N4"/>
<accession>A0A1Q6R8N4</accession>